<evidence type="ECO:0000313" key="2">
    <source>
        <dbReference type="EMBL" id="JAH83255.1"/>
    </source>
</evidence>
<reference evidence="2" key="1">
    <citation type="submission" date="2014-11" db="EMBL/GenBank/DDBJ databases">
        <authorList>
            <person name="Amaro Gonzalez C."/>
        </authorList>
    </citation>
    <scope>NUCLEOTIDE SEQUENCE</scope>
</reference>
<feature type="compositionally biased region" description="Polar residues" evidence="1">
    <location>
        <begin position="1"/>
        <end position="10"/>
    </location>
</feature>
<organism evidence="2">
    <name type="scientific">Anguilla anguilla</name>
    <name type="common">European freshwater eel</name>
    <name type="synonym">Muraena anguilla</name>
    <dbReference type="NCBI Taxonomy" id="7936"/>
    <lineage>
        <taxon>Eukaryota</taxon>
        <taxon>Metazoa</taxon>
        <taxon>Chordata</taxon>
        <taxon>Craniata</taxon>
        <taxon>Vertebrata</taxon>
        <taxon>Euteleostomi</taxon>
        <taxon>Actinopterygii</taxon>
        <taxon>Neopterygii</taxon>
        <taxon>Teleostei</taxon>
        <taxon>Anguilliformes</taxon>
        <taxon>Anguillidae</taxon>
        <taxon>Anguilla</taxon>
    </lineage>
</organism>
<dbReference type="AlphaFoldDB" id="A0A0E9W155"/>
<dbReference type="EMBL" id="GBXM01025322">
    <property type="protein sequence ID" value="JAH83255.1"/>
    <property type="molecule type" value="Transcribed_RNA"/>
</dbReference>
<proteinExistence type="predicted"/>
<name>A0A0E9W155_ANGAN</name>
<feature type="region of interest" description="Disordered" evidence="1">
    <location>
        <begin position="1"/>
        <end position="29"/>
    </location>
</feature>
<accession>A0A0E9W155</accession>
<reference evidence="2" key="2">
    <citation type="journal article" date="2015" name="Fish Shellfish Immunol.">
        <title>Early steps in the European eel (Anguilla anguilla)-Vibrio vulnificus interaction in the gills: Role of the RtxA13 toxin.</title>
        <authorList>
            <person name="Callol A."/>
            <person name="Pajuelo D."/>
            <person name="Ebbesson L."/>
            <person name="Teles M."/>
            <person name="MacKenzie S."/>
            <person name="Amaro C."/>
        </authorList>
    </citation>
    <scope>NUCLEOTIDE SEQUENCE</scope>
</reference>
<sequence length="29" mass="3240">MTENQSNKSDATAGRPGIGRLAFRHKQMH</sequence>
<protein>
    <submittedName>
        <fullName evidence="2">Uncharacterized protein</fullName>
    </submittedName>
</protein>
<evidence type="ECO:0000256" key="1">
    <source>
        <dbReference type="SAM" id="MobiDB-lite"/>
    </source>
</evidence>